<name>A0A195CTM6_9HYME</name>
<keyword evidence="2" id="KW-1185">Reference proteome</keyword>
<reference evidence="1 2" key="1">
    <citation type="submission" date="2016-03" db="EMBL/GenBank/DDBJ databases">
        <title>Cyphomyrmex costatus WGS genome.</title>
        <authorList>
            <person name="Nygaard S."/>
            <person name="Hu H."/>
            <person name="Boomsma J."/>
            <person name="Zhang G."/>
        </authorList>
    </citation>
    <scope>NUCLEOTIDE SEQUENCE [LARGE SCALE GENOMIC DNA]</scope>
    <source>
        <strain evidence="1">MS0001</strain>
        <tissue evidence="1">Whole body</tissue>
    </source>
</reference>
<organism evidence="1 2">
    <name type="scientific">Cyphomyrmex costatus</name>
    <dbReference type="NCBI Taxonomy" id="456900"/>
    <lineage>
        <taxon>Eukaryota</taxon>
        <taxon>Metazoa</taxon>
        <taxon>Ecdysozoa</taxon>
        <taxon>Arthropoda</taxon>
        <taxon>Hexapoda</taxon>
        <taxon>Insecta</taxon>
        <taxon>Pterygota</taxon>
        <taxon>Neoptera</taxon>
        <taxon>Endopterygota</taxon>
        <taxon>Hymenoptera</taxon>
        <taxon>Apocrita</taxon>
        <taxon>Aculeata</taxon>
        <taxon>Formicoidea</taxon>
        <taxon>Formicidae</taxon>
        <taxon>Myrmicinae</taxon>
        <taxon>Cyphomyrmex</taxon>
    </lineage>
</organism>
<dbReference type="AlphaFoldDB" id="A0A195CTM6"/>
<sequence>MANCLSNPRDPATIKAFRKLAGISSDKCHLRVKIGNEKLR</sequence>
<evidence type="ECO:0000313" key="2">
    <source>
        <dbReference type="Proteomes" id="UP000078542"/>
    </source>
</evidence>
<evidence type="ECO:0000313" key="1">
    <source>
        <dbReference type="EMBL" id="KYN04020.1"/>
    </source>
</evidence>
<proteinExistence type="predicted"/>
<dbReference type="EMBL" id="KQ977279">
    <property type="protein sequence ID" value="KYN04020.1"/>
    <property type="molecule type" value="Genomic_DNA"/>
</dbReference>
<protein>
    <submittedName>
        <fullName evidence="1">Uncharacterized protein</fullName>
    </submittedName>
</protein>
<dbReference type="Proteomes" id="UP000078542">
    <property type="component" value="Unassembled WGS sequence"/>
</dbReference>
<accession>A0A195CTM6</accession>
<gene>
    <name evidence="1" type="ORF">ALC62_04784</name>
</gene>